<dbReference type="Proteomes" id="UP001469553">
    <property type="component" value="Unassembled WGS sequence"/>
</dbReference>
<gene>
    <name evidence="1" type="ORF">AMECASPLE_038804</name>
</gene>
<accession>A0ABV0ZT79</accession>
<protein>
    <submittedName>
        <fullName evidence="1">Uncharacterized protein</fullName>
    </submittedName>
</protein>
<evidence type="ECO:0000313" key="1">
    <source>
        <dbReference type="EMBL" id="MEQ2309449.1"/>
    </source>
</evidence>
<evidence type="ECO:0000313" key="2">
    <source>
        <dbReference type="Proteomes" id="UP001469553"/>
    </source>
</evidence>
<dbReference type="EMBL" id="JAHRIP010073265">
    <property type="protein sequence ID" value="MEQ2309449.1"/>
    <property type="molecule type" value="Genomic_DNA"/>
</dbReference>
<keyword evidence="2" id="KW-1185">Reference proteome</keyword>
<organism evidence="1 2">
    <name type="scientific">Ameca splendens</name>
    <dbReference type="NCBI Taxonomy" id="208324"/>
    <lineage>
        <taxon>Eukaryota</taxon>
        <taxon>Metazoa</taxon>
        <taxon>Chordata</taxon>
        <taxon>Craniata</taxon>
        <taxon>Vertebrata</taxon>
        <taxon>Euteleostomi</taxon>
        <taxon>Actinopterygii</taxon>
        <taxon>Neopterygii</taxon>
        <taxon>Teleostei</taxon>
        <taxon>Neoteleostei</taxon>
        <taxon>Acanthomorphata</taxon>
        <taxon>Ovalentaria</taxon>
        <taxon>Atherinomorphae</taxon>
        <taxon>Cyprinodontiformes</taxon>
        <taxon>Goodeidae</taxon>
        <taxon>Ameca</taxon>
    </lineage>
</organism>
<proteinExistence type="predicted"/>
<comment type="caution">
    <text evidence="1">The sequence shown here is derived from an EMBL/GenBank/DDBJ whole genome shotgun (WGS) entry which is preliminary data.</text>
</comment>
<reference evidence="1 2" key="1">
    <citation type="submission" date="2021-06" db="EMBL/GenBank/DDBJ databases">
        <authorList>
            <person name="Palmer J.M."/>
        </authorList>
    </citation>
    <scope>NUCLEOTIDE SEQUENCE [LARGE SCALE GENOMIC DNA]</scope>
    <source>
        <strain evidence="1 2">AS_MEX2019</strain>
        <tissue evidence="1">Muscle</tissue>
    </source>
</reference>
<sequence>MTQNIRRIRVRCERTITVAGRAAMNVTDRVEEEELSAPPWTGLILAVMKVCFTVGNVTSVVNIQKNGKTNKKNKNKFLCMNRTANRKTRAKLPDLGNWSYSVIKDLSKVRCFRIVW</sequence>
<name>A0ABV0ZT79_9TELE</name>